<dbReference type="HOGENOM" id="CLU_205463_0_0_1"/>
<dbReference type="EMBL" id="KN838599">
    <property type="protein sequence ID" value="KIK01944.1"/>
    <property type="molecule type" value="Genomic_DNA"/>
</dbReference>
<keyword evidence="4" id="KW-1185">Reference proteome</keyword>
<evidence type="ECO:0000313" key="3">
    <source>
        <dbReference type="EMBL" id="KIK01944.1"/>
    </source>
</evidence>
<evidence type="ECO:0000256" key="1">
    <source>
        <dbReference type="SAM" id="SignalP"/>
    </source>
</evidence>
<dbReference type="OrthoDB" id="3084683at2759"/>
<dbReference type="GO" id="GO:0030414">
    <property type="term" value="F:peptidase inhibitor activity"/>
    <property type="evidence" value="ECO:0007669"/>
    <property type="project" value="InterPro"/>
</dbReference>
<feature type="chain" id="PRO_5002222862" evidence="1">
    <location>
        <begin position="20"/>
        <end position="67"/>
    </location>
</feature>
<dbReference type="AlphaFoldDB" id="A0A0C9XKB4"/>
<name>A0A0C9XKB4_9AGAR</name>
<dbReference type="Proteomes" id="UP000054477">
    <property type="component" value="Unassembled WGS sequence"/>
</dbReference>
<accession>A0A0C9XKB4</accession>
<dbReference type="GO" id="GO:0005576">
    <property type="term" value="C:extracellular region"/>
    <property type="evidence" value="ECO:0007669"/>
    <property type="project" value="InterPro"/>
</dbReference>
<reference evidence="3 4" key="1">
    <citation type="submission" date="2014-04" db="EMBL/GenBank/DDBJ databases">
        <authorList>
            <consortium name="DOE Joint Genome Institute"/>
            <person name="Kuo A."/>
            <person name="Kohler A."/>
            <person name="Nagy L.G."/>
            <person name="Floudas D."/>
            <person name="Copeland A."/>
            <person name="Barry K.W."/>
            <person name="Cichocki N."/>
            <person name="Veneault-Fourrey C."/>
            <person name="LaButti K."/>
            <person name="Lindquist E.A."/>
            <person name="Lipzen A."/>
            <person name="Lundell T."/>
            <person name="Morin E."/>
            <person name="Murat C."/>
            <person name="Sun H."/>
            <person name="Tunlid A."/>
            <person name="Henrissat B."/>
            <person name="Grigoriev I.V."/>
            <person name="Hibbett D.S."/>
            <person name="Martin F."/>
            <person name="Nordberg H.P."/>
            <person name="Cantor M.N."/>
            <person name="Hua S.X."/>
        </authorList>
    </citation>
    <scope>NUCLEOTIDE SEQUENCE [LARGE SCALE GENOMIC DNA]</scope>
    <source>
        <strain evidence="3 4">LaAM-08-1</strain>
    </source>
</reference>
<reference evidence="4" key="2">
    <citation type="submission" date="2015-01" db="EMBL/GenBank/DDBJ databases">
        <title>Evolutionary Origins and Diversification of the Mycorrhizal Mutualists.</title>
        <authorList>
            <consortium name="DOE Joint Genome Institute"/>
            <consortium name="Mycorrhizal Genomics Consortium"/>
            <person name="Kohler A."/>
            <person name="Kuo A."/>
            <person name="Nagy L.G."/>
            <person name="Floudas D."/>
            <person name="Copeland A."/>
            <person name="Barry K.W."/>
            <person name="Cichocki N."/>
            <person name="Veneault-Fourrey C."/>
            <person name="LaButti K."/>
            <person name="Lindquist E.A."/>
            <person name="Lipzen A."/>
            <person name="Lundell T."/>
            <person name="Morin E."/>
            <person name="Murat C."/>
            <person name="Riley R."/>
            <person name="Ohm R."/>
            <person name="Sun H."/>
            <person name="Tunlid A."/>
            <person name="Henrissat B."/>
            <person name="Grigoriev I.V."/>
            <person name="Hibbett D.S."/>
            <person name="Martin F."/>
        </authorList>
    </citation>
    <scope>NUCLEOTIDE SEQUENCE [LARGE SCALE GENOMIC DNA]</scope>
    <source>
        <strain evidence="4">LaAM-08-1</strain>
    </source>
</reference>
<dbReference type="InterPro" id="IPR008197">
    <property type="entry name" value="WAP_dom"/>
</dbReference>
<protein>
    <submittedName>
        <fullName evidence="3">Unplaced genomic scaffold K443scaffold_64, whole genome shotgun sequence</fullName>
    </submittedName>
</protein>
<feature type="signal peptide" evidence="1">
    <location>
        <begin position="1"/>
        <end position="19"/>
    </location>
</feature>
<organism evidence="3 4">
    <name type="scientific">Laccaria amethystina LaAM-08-1</name>
    <dbReference type="NCBI Taxonomy" id="1095629"/>
    <lineage>
        <taxon>Eukaryota</taxon>
        <taxon>Fungi</taxon>
        <taxon>Dikarya</taxon>
        <taxon>Basidiomycota</taxon>
        <taxon>Agaricomycotina</taxon>
        <taxon>Agaricomycetes</taxon>
        <taxon>Agaricomycetidae</taxon>
        <taxon>Agaricales</taxon>
        <taxon>Agaricineae</taxon>
        <taxon>Hydnangiaceae</taxon>
        <taxon>Laccaria</taxon>
    </lineage>
</organism>
<dbReference type="Pfam" id="PF00095">
    <property type="entry name" value="WAP"/>
    <property type="match status" value="1"/>
</dbReference>
<gene>
    <name evidence="3" type="ORF">K443DRAFT_677960</name>
</gene>
<keyword evidence="1" id="KW-0732">Signal</keyword>
<evidence type="ECO:0000313" key="4">
    <source>
        <dbReference type="Proteomes" id="UP000054477"/>
    </source>
</evidence>
<evidence type="ECO:0000259" key="2">
    <source>
        <dbReference type="Pfam" id="PF00095"/>
    </source>
</evidence>
<sequence length="67" mass="7236">MQFKPLTAVILLFVAQSIAAPSPIEEKYGSSSPEEYVCTSNSECPKGQHCCGFSPLHMTCLPLDTVC</sequence>
<proteinExistence type="predicted"/>
<feature type="domain" description="WAP" evidence="2">
    <location>
        <begin position="36"/>
        <end position="62"/>
    </location>
</feature>